<comment type="similarity">
    <text evidence="1">Belongs to the SIP oxidoreductase family.</text>
</comment>
<dbReference type="SUPFAM" id="SSF63380">
    <property type="entry name" value="Riboflavin synthase domain-like"/>
    <property type="match status" value="1"/>
</dbReference>
<dbReference type="InterPro" id="IPR013113">
    <property type="entry name" value="SIP_FAD-bd"/>
</dbReference>
<feature type="domain" description="FAD-binding FR-type" evidence="2">
    <location>
        <begin position="7"/>
        <end position="116"/>
    </location>
</feature>
<evidence type="ECO:0000256" key="1">
    <source>
        <dbReference type="ARBA" id="ARBA00035644"/>
    </source>
</evidence>
<sequence length="243" mass="27162">MIIDKQKQQISCIVLSAQMITTHMRRIVLGGPELSAWLANSAVQAAAAWVKVFPPGVKGRAYTLREIDDEKSTMSIDFVMHGEDAKTDTVSGWARHCVPGDCVNIAGPRSGGFELDPSTEWLWIAADLTALPAAIRIIESLPAHINVCGFFVVDALTDKQEIHTPAKFKARWRTLAIRPEMNANRNYIIKDIQALHGNGQVWIAGEARWVKSWRAFWMDSKNLAANKISSKGYWKLGENDYRD</sequence>
<gene>
    <name evidence="3" type="ORF">EC844_10469</name>
</gene>
<dbReference type="AlphaFoldDB" id="A0A4R1Y8F4"/>
<dbReference type="Gene3D" id="3.40.50.80">
    <property type="entry name" value="Nucleotide-binding domain of ferredoxin-NADP reductase (FNR) module"/>
    <property type="match status" value="1"/>
</dbReference>
<dbReference type="Pfam" id="PF08021">
    <property type="entry name" value="FAD_binding_9"/>
    <property type="match status" value="1"/>
</dbReference>
<dbReference type="Pfam" id="PF04954">
    <property type="entry name" value="SIP"/>
    <property type="match status" value="1"/>
</dbReference>
<reference evidence="3 4" key="1">
    <citation type="submission" date="2019-03" db="EMBL/GenBank/DDBJ databases">
        <title>Genomic analyses of the natural microbiome of Caenorhabditis elegans.</title>
        <authorList>
            <person name="Samuel B."/>
        </authorList>
    </citation>
    <scope>NUCLEOTIDE SEQUENCE [LARGE SCALE GENOMIC DNA]</scope>
    <source>
        <strain evidence="3 4">JUb89</strain>
    </source>
</reference>
<name>A0A4R1Y8F4_ACICA</name>
<dbReference type="InterPro" id="IPR017938">
    <property type="entry name" value="Riboflavin_synthase-like_b-brl"/>
</dbReference>
<comment type="caution">
    <text evidence="3">The sequence shown here is derived from an EMBL/GenBank/DDBJ whole genome shotgun (WGS) entry which is preliminary data.</text>
</comment>
<evidence type="ECO:0000313" key="4">
    <source>
        <dbReference type="Proteomes" id="UP000294963"/>
    </source>
</evidence>
<evidence type="ECO:0000313" key="3">
    <source>
        <dbReference type="EMBL" id="TCM68693.1"/>
    </source>
</evidence>
<dbReference type="Gene3D" id="2.40.30.10">
    <property type="entry name" value="Translation factors"/>
    <property type="match status" value="1"/>
</dbReference>
<protein>
    <submittedName>
        <fullName evidence="3">NADPH-dependent ferric siderophore reductase</fullName>
    </submittedName>
</protein>
<dbReference type="InterPro" id="IPR017927">
    <property type="entry name" value="FAD-bd_FR_type"/>
</dbReference>
<dbReference type="InterPro" id="IPR039374">
    <property type="entry name" value="SIP_fam"/>
</dbReference>
<organism evidence="3 4">
    <name type="scientific">Acinetobacter calcoaceticus</name>
    <dbReference type="NCBI Taxonomy" id="471"/>
    <lineage>
        <taxon>Bacteria</taxon>
        <taxon>Pseudomonadati</taxon>
        <taxon>Pseudomonadota</taxon>
        <taxon>Gammaproteobacteria</taxon>
        <taxon>Moraxellales</taxon>
        <taxon>Moraxellaceae</taxon>
        <taxon>Acinetobacter</taxon>
        <taxon>Acinetobacter calcoaceticus/baumannii complex</taxon>
    </lineage>
</organism>
<dbReference type="Proteomes" id="UP000294963">
    <property type="component" value="Unassembled WGS sequence"/>
</dbReference>
<dbReference type="CDD" id="cd06193">
    <property type="entry name" value="siderophore_interacting"/>
    <property type="match status" value="1"/>
</dbReference>
<evidence type="ECO:0000259" key="2">
    <source>
        <dbReference type="PROSITE" id="PS51384"/>
    </source>
</evidence>
<dbReference type="InterPro" id="IPR039261">
    <property type="entry name" value="FNR_nucleotide-bd"/>
</dbReference>
<keyword evidence="4" id="KW-1185">Reference proteome</keyword>
<dbReference type="PANTHER" id="PTHR30157">
    <property type="entry name" value="FERRIC REDUCTASE, NADPH-DEPENDENT"/>
    <property type="match status" value="1"/>
</dbReference>
<dbReference type="GO" id="GO:0016491">
    <property type="term" value="F:oxidoreductase activity"/>
    <property type="evidence" value="ECO:0007669"/>
    <property type="project" value="InterPro"/>
</dbReference>
<dbReference type="EMBL" id="SLVJ01000004">
    <property type="protein sequence ID" value="TCM68693.1"/>
    <property type="molecule type" value="Genomic_DNA"/>
</dbReference>
<dbReference type="PANTHER" id="PTHR30157:SF0">
    <property type="entry name" value="NADPH-DEPENDENT FERRIC-CHELATE REDUCTASE"/>
    <property type="match status" value="1"/>
</dbReference>
<proteinExistence type="inferred from homology"/>
<accession>A0A4R1Y8F4</accession>
<dbReference type="InterPro" id="IPR007037">
    <property type="entry name" value="SIP_rossman_dom"/>
</dbReference>
<dbReference type="PROSITE" id="PS51384">
    <property type="entry name" value="FAD_FR"/>
    <property type="match status" value="1"/>
</dbReference>